<keyword evidence="1" id="KW-1133">Transmembrane helix</keyword>
<proteinExistence type="predicted"/>
<gene>
    <name evidence="2" type="ORF">A2442_02535</name>
</gene>
<dbReference type="STRING" id="1797582.A2442_02535"/>
<dbReference type="Proteomes" id="UP000179003">
    <property type="component" value="Unassembled WGS sequence"/>
</dbReference>
<dbReference type="EMBL" id="MFAE01000010">
    <property type="protein sequence ID" value="OGD66988.1"/>
    <property type="molecule type" value="Genomic_DNA"/>
</dbReference>
<reference evidence="2 3" key="1">
    <citation type="journal article" date="2016" name="Nat. Commun.">
        <title>Thousands of microbial genomes shed light on interconnected biogeochemical processes in an aquifer system.</title>
        <authorList>
            <person name="Anantharaman K."/>
            <person name="Brown C.T."/>
            <person name="Hug L.A."/>
            <person name="Sharon I."/>
            <person name="Castelle C.J."/>
            <person name="Probst A.J."/>
            <person name="Thomas B.C."/>
            <person name="Singh A."/>
            <person name="Wilkins M.J."/>
            <person name="Karaoz U."/>
            <person name="Brodie E.L."/>
            <person name="Williams K.H."/>
            <person name="Hubbard S.S."/>
            <person name="Banfield J.F."/>
        </authorList>
    </citation>
    <scope>NUCLEOTIDE SEQUENCE [LARGE SCALE GENOMIC DNA]</scope>
</reference>
<evidence type="ECO:0000313" key="2">
    <source>
        <dbReference type="EMBL" id="OGD66988.1"/>
    </source>
</evidence>
<sequence length="140" mass="16533">MKTQNHILVAPLLISMPYLFSFSSGATIIAIASNILIDIDHLQLIFKEKAFSFSKIKNLYESIYDKHNHEKSNKAFDSDVFYLFHTIEFNVLLLALSLRFPFLMFVAIGFLFHILFDIIHHLMHHLPIRWLFLINWLRNI</sequence>
<organism evidence="2 3">
    <name type="scientific">Candidatus Campbellbacteria bacterium RIFOXYC2_FULL_35_25</name>
    <dbReference type="NCBI Taxonomy" id="1797582"/>
    <lineage>
        <taxon>Bacteria</taxon>
        <taxon>Candidatus Campbelliibacteriota</taxon>
    </lineage>
</organism>
<evidence type="ECO:0000313" key="3">
    <source>
        <dbReference type="Proteomes" id="UP000179003"/>
    </source>
</evidence>
<keyword evidence="1" id="KW-0812">Transmembrane</keyword>
<name>A0A1F5EHW1_9BACT</name>
<evidence type="ECO:0008006" key="4">
    <source>
        <dbReference type="Google" id="ProtNLM"/>
    </source>
</evidence>
<dbReference type="AlphaFoldDB" id="A0A1F5EHW1"/>
<evidence type="ECO:0000256" key="1">
    <source>
        <dbReference type="SAM" id="Phobius"/>
    </source>
</evidence>
<keyword evidence="1" id="KW-0472">Membrane</keyword>
<accession>A0A1F5EHW1</accession>
<feature type="transmembrane region" description="Helical" evidence="1">
    <location>
        <begin position="102"/>
        <end position="119"/>
    </location>
</feature>
<protein>
    <recommendedName>
        <fullName evidence="4">Phospholipase C/D domain-containing protein</fullName>
    </recommendedName>
</protein>
<comment type="caution">
    <text evidence="2">The sequence shown here is derived from an EMBL/GenBank/DDBJ whole genome shotgun (WGS) entry which is preliminary data.</text>
</comment>
<feature type="transmembrane region" description="Helical" evidence="1">
    <location>
        <begin position="18"/>
        <end position="37"/>
    </location>
</feature>